<dbReference type="EC" id="2.8.1.8" evidence="9"/>
<evidence type="ECO:0000256" key="6">
    <source>
        <dbReference type="ARBA" id="ARBA00023004"/>
    </source>
</evidence>
<dbReference type="SMART" id="SM00729">
    <property type="entry name" value="Elp3"/>
    <property type="match status" value="1"/>
</dbReference>
<dbReference type="EMBL" id="KZ819200">
    <property type="protein sequence ID" value="PWY98019.1"/>
    <property type="molecule type" value="Genomic_DNA"/>
</dbReference>
<evidence type="ECO:0000256" key="7">
    <source>
        <dbReference type="ARBA" id="ARBA00023014"/>
    </source>
</evidence>
<keyword evidence="6 9" id="KW-0408">Iron</keyword>
<dbReference type="InterPro" id="IPR007197">
    <property type="entry name" value="rSAM"/>
</dbReference>
<comment type="cofactor">
    <cofactor evidence="9">
        <name>[4Fe-4S] cluster</name>
        <dbReference type="ChEBI" id="CHEBI:49883"/>
    </cofactor>
    <text evidence="9">Binds 2 [4Fe-4S] clusters per subunit. One cluster is coordinated with 3 cysteines and an exchangeable S-adenosyl-L-methionine.</text>
</comment>
<keyword evidence="2 9" id="KW-0004">4Fe-4S</keyword>
<evidence type="ECO:0000256" key="4">
    <source>
        <dbReference type="ARBA" id="ARBA00022691"/>
    </source>
</evidence>
<feature type="binding site" evidence="9">
    <location>
        <position position="541"/>
    </location>
    <ligand>
        <name>[4Fe-4S] cluster</name>
        <dbReference type="ChEBI" id="CHEBI:49883"/>
        <label>1</label>
    </ligand>
</feature>
<dbReference type="Gene3D" id="3.20.20.70">
    <property type="entry name" value="Aldolase class I"/>
    <property type="match status" value="1"/>
</dbReference>
<dbReference type="PROSITE" id="PS51918">
    <property type="entry name" value="RADICAL_SAM"/>
    <property type="match status" value="1"/>
</dbReference>
<proteinExistence type="inferred from homology"/>
<feature type="compositionally biased region" description="Polar residues" evidence="10">
    <location>
        <begin position="28"/>
        <end position="47"/>
    </location>
</feature>
<keyword evidence="4 9" id="KW-0949">S-adenosyl-L-methionine</keyword>
<protein>
    <recommendedName>
        <fullName evidence="9">Lipoyl synthase, mitochondrial</fullName>
        <ecNumber evidence="9">2.8.1.8</ecNumber>
    </recommendedName>
    <alternativeName>
        <fullName evidence="9">Lipoate synthase</fullName>
        <shortName evidence="9">LS</shortName>
        <shortName evidence="9">Lip-syn</shortName>
    </alternativeName>
    <alternativeName>
        <fullName evidence="9">Lipoic acid synthase</fullName>
    </alternativeName>
</protein>
<dbReference type="NCBIfam" id="NF004019">
    <property type="entry name" value="PRK05481.1"/>
    <property type="match status" value="1"/>
</dbReference>
<dbReference type="PANTHER" id="PTHR10949:SF0">
    <property type="entry name" value="LIPOYL SYNTHASE, MITOCHONDRIAL"/>
    <property type="match status" value="1"/>
</dbReference>
<evidence type="ECO:0000256" key="10">
    <source>
        <dbReference type="SAM" id="MobiDB-lite"/>
    </source>
</evidence>
<dbReference type="NCBIfam" id="NF009544">
    <property type="entry name" value="PRK12928.1"/>
    <property type="match status" value="1"/>
</dbReference>
<dbReference type="InterPro" id="IPR036249">
    <property type="entry name" value="Thioredoxin-like_sf"/>
</dbReference>
<dbReference type="SFLD" id="SFLDF00271">
    <property type="entry name" value="lipoyl_synthase"/>
    <property type="match status" value="1"/>
</dbReference>
<dbReference type="Pfam" id="PF16881">
    <property type="entry name" value="LIAS_N"/>
    <property type="match status" value="1"/>
</dbReference>
<feature type="compositionally biased region" description="Low complexity" evidence="10">
    <location>
        <begin position="443"/>
        <end position="458"/>
    </location>
</feature>
<dbReference type="GO" id="GO:0009249">
    <property type="term" value="P:protein lipoylation"/>
    <property type="evidence" value="ECO:0007669"/>
    <property type="project" value="UniProtKB-UniRule"/>
</dbReference>
<dbReference type="FunFam" id="3.20.20.70:FF:000036">
    <property type="entry name" value="Lipoyl synthase, mitochondrial"/>
    <property type="match status" value="1"/>
</dbReference>
<feature type="region of interest" description="Disordered" evidence="10">
    <location>
        <begin position="802"/>
        <end position="824"/>
    </location>
</feature>
<keyword evidence="5 9" id="KW-0479">Metal-binding</keyword>
<keyword evidence="3 9" id="KW-0808">Transferase</keyword>
<evidence type="ECO:0000256" key="9">
    <source>
        <dbReference type="HAMAP-Rule" id="MF_03123"/>
    </source>
</evidence>
<feature type="domain" description="Radical SAM core" evidence="11">
    <location>
        <begin position="551"/>
        <end position="772"/>
    </location>
</feature>
<dbReference type="CDD" id="cd03062">
    <property type="entry name" value="TRX_Fd_Sucrase"/>
    <property type="match status" value="1"/>
</dbReference>
<dbReference type="InterPro" id="IPR003698">
    <property type="entry name" value="Lipoyl_synth"/>
</dbReference>
<dbReference type="Pfam" id="PF06999">
    <property type="entry name" value="Suc_Fer-like"/>
    <property type="match status" value="1"/>
</dbReference>
<keyword evidence="7 9" id="KW-0411">Iron-sulfur</keyword>
<keyword evidence="13" id="KW-1185">Reference proteome</keyword>
<organism evidence="12 13">
    <name type="scientific">Testicularia cyperi</name>
    <dbReference type="NCBI Taxonomy" id="1882483"/>
    <lineage>
        <taxon>Eukaryota</taxon>
        <taxon>Fungi</taxon>
        <taxon>Dikarya</taxon>
        <taxon>Basidiomycota</taxon>
        <taxon>Ustilaginomycotina</taxon>
        <taxon>Ustilaginomycetes</taxon>
        <taxon>Ustilaginales</taxon>
        <taxon>Anthracoideaceae</taxon>
        <taxon>Testicularia</taxon>
    </lineage>
</organism>
<dbReference type="GO" id="GO:0046872">
    <property type="term" value="F:metal ion binding"/>
    <property type="evidence" value="ECO:0007669"/>
    <property type="project" value="UniProtKB-KW"/>
</dbReference>
<dbReference type="InParanoid" id="A0A317XJP3"/>
<dbReference type="CDD" id="cd01335">
    <property type="entry name" value="Radical_SAM"/>
    <property type="match status" value="1"/>
</dbReference>
<comment type="function">
    <text evidence="9">Catalyzes the radical-mediated insertion of two sulfur atoms into the C-6 and C-8 positions of the octanoyl moiety bound to the lipoyl domains of lipoate-dependent enzymes, thereby converting the octanoylated domains into lipoylated derivatives.</text>
</comment>
<dbReference type="InterPro" id="IPR031691">
    <property type="entry name" value="LIAS_N"/>
</dbReference>
<feature type="binding site" evidence="9">
    <location>
        <position position="572"/>
    </location>
    <ligand>
        <name>[4Fe-4S] cluster</name>
        <dbReference type="ChEBI" id="CHEBI:49883"/>
        <label>2</label>
        <note>4Fe-4S-S-AdoMet</note>
    </ligand>
</feature>
<comment type="pathway">
    <text evidence="9">Protein modification; protein lipoylation via endogenous pathway; protein N(6)-(lipoyl)lysine from octanoyl-[acyl-carrier-protein]: step 2/2.</text>
</comment>
<dbReference type="Proteomes" id="UP000246740">
    <property type="component" value="Unassembled WGS sequence"/>
</dbReference>
<comment type="catalytic activity">
    <reaction evidence="8 9">
        <text>[[Fe-S] cluster scaffold protein carrying a second [4Fe-4S](2+) cluster] + N(6)-octanoyl-L-lysyl-[protein] + 2 oxidized [2Fe-2S]-[ferredoxin] + 2 S-adenosyl-L-methionine + 4 H(+) = [[Fe-S] cluster scaffold protein] + N(6)-[(R)-dihydrolipoyl]-L-lysyl-[protein] + 4 Fe(3+) + 2 hydrogen sulfide + 2 5'-deoxyadenosine + 2 L-methionine + 2 reduced [2Fe-2S]-[ferredoxin]</text>
        <dbReference type="Rhea" id="RHEA:16585"/>
        <dbReference type="Rhea" id="RHEA-COMP:9928"/>
        <dbReference type="Rhea" id="RHEA-COMP:10000"/>
        <dbReference type="Rhea" id="RHEA-COMP:10001"/>
        <dbReference type="Rhea" id="RHEA-COMP:10475"/>
        <dbReference type="Rhea" id="RHEA-COMP:14568"/>
        <dbReference type="Rhea" id="RHEA-COMP:14569"/>
        <dbReference type="ChEBI" id="CHEBI:15378"/>
        <dbReference type="ChEBI" id="CHEBI:17319"/>
        <dbReference type="ChEBI" id="CHEBI:29034"/>
        <dbReference type="ChEBI" id="CHEBI:29919"/>
        <dbReference type="ChEBI" id="CHEBI:33722"/>
        <dbReference type="ChEBI" id="CHEBI:33737"/>
        <dbReference type="ChEBI" id="CHEBI:33738"/>
        <dbReference type="ChEBI" id="CHEBI:57844"/>
        <dbReference type="ChEBI" id="CHEBI:59789"/>
        <dbReference type="ChEBI" id="CHEBI:78809"/>
        <dbReference type="ChEBI" id="CHEBI:83100"/>
        <dbReference type="EC" id="2.8.1.8"/>
    </reaction>
</comment>
<keyword evidence="9" id="KW-0496">Mitochondrion</keyword>
<dbReference type="STRING" id="1882483.A0A317XJP3"/>
<evidence type="ECO:0000313" key="12">
    <source>
        <dbReference type="EMBL" id="PWY98019.1"/>
    </source>
</evidence>
<dbReference type="InterPro" id="IPR013785">
    <property type="entry name" value="Aldolase_TIM"/>
</dbReference>
<dbReference type="InterPro" id="IPR006638">
    <property type="entry name" value="Elp3/MiaA/NifB-like_rSAM"/>
</dbReference>
<feature type="region of interest" description="Disordered" evidence="10">
    <location>
        <begin position="162"/>
        <end position="185"/>
    </location>
</feature>
<evidence type="ECO:0000256" key="3">
    <source>
        <dbReference type="ARBA" id="ARBA00022679"/>
    </source>
</evidence>
<accession>A0A317XJP3</accession>
<dbReference type="UniPathway" id="UPA00538">
    <property type="reaction ID" value="UER00593"/>
</dbReference>
<evidence type="ECO:0000256" key="2">
    <source>
        <dbReference type="ARBA" id="ARBA00022485"/>
    </source>
</evidence>
<evidence type="ECO:0000256" key="5">
    <source>
        <dbReference type="ARBA" id="ARBA00022723"/>
    </source>
</evidence>
<evidence type="ECO:0000256" key="8">
    <source>
        <dbReference type="ARBA" id="ARBA00047326"/>
    </source>
</evidence>
<dbReference type="AlphaFoldDB" id="A0A317XJP3"/>
<dbReference type="SFLD" id="SFLDG01058">
    <property type="entry name" value="lipoyl_synthase_like"/>
    <property type="match status" value="1"/>
</dbReference>
<evidence type="ECO:0000256" key="1">
    <source>
        <dbReference type="ARBA" id="ARBA00004173"/>
    </source>
</evidence>
<dbReference type="OrthoDB" id="3231at2759"/>
<feature type="region of interest" description="Disordered" evidence="10">
    <location>
        <begin position="432"/>
        <end position="458"/>
    </location>
</feature>
<dbReference type="InterPro" id="IPR058240">
    <property type="entry name" value="rSAM_sf"/>
</dbReference>
<dbReference type="PANTHER" id="PTHR10949">
    <property type="entry name" value="LIPOYL SYNTHASE"/>
    <property type="match status" value="1"/>
</dbReference>
<dbReference type="GO" id="GO:0005739">
    <property type="term" value="C:mitochondrion"/>
    <property type="evidence" value="ECO:0007669"/>
    <property type="project" value="UniProtKB-SubCell"/>
</dbReference>
<feature type="compositionally biased region" description="Polar residues" evidence="10">
    <location>
        <begin position="383"/>
        <end position="405"/>
    </location>
</feature>
<feature type="region of interest" description="Disordered" evidence="10">
    <location>
        <begin position="377"/>
        <end position="418"/>
    </location>
</feature>
<feature type="region of interest" description="Disordered" evidence="10">
    <location>
        <begin position="28"/>
        <end position="54"/>
    </location>
</feature>
<reference evidence="12 13" key="1">
    <citation type="journal article" date="2018" name="Mol. Biol. Evol.">
        <title>Broad Genomic Sampling Reveals a Smut Pathogenic Ancestry of the Fungal Clade Ustilaginomycotina.</title>
        <authorList>
            <person name="Kijpornyongpan T."/>
            <person name="Mondo S.J."/>
            <person name="Barry K."/>
            <person name="Sandor L."/>
            <person name="Lee J."/>
            <person name="Lipzen A."/>
            <person name="Pangilinan J."/>
            <person name="LaButti K."/>
            <person name="Hainaut M."/>
            <person name="Henrissat B."/>
            <person name="Grigoriev I.V."/>
            <person name="Spatafora J.W."/>
            <person name="Aime M.C."/>
        </authorList>
    </citation>
    <scope>NUCLEOTIDE SEQUENCE [LARGE SCALE GENOMIC DNA]</scope>
    <source>
        <strain evidence="12 13">MCA 3645</strain>
    </source>
</reference>
<evidence type="ECO:0000259" key="11">
    <source>
        <dbReference type="PROSITE" id="PS51918"/>
    </source>
</evidence>
<feature type="binding site" evidence="9">
    <location>
        <position position="575"/>
    </location>
    <ligand>
        <name>[4Fe-4S] cluster</name>
        <dbReference type="ChEBI" id="CHEBI:49883"/>
        <label>2</label>
        <note>4Fe-4S-S-AdoMet</note>
    </ligand>
</feature>
<dbReference type="Pfam" id="PF04055">
    <property type="entry name" value="Radical_SAM"/>
    <property type="match status" value="1"/>
</dbReference>
<dbReference type="SUPFAM" id="SSF102114">
    <property type="entry name" value="Radical SAM enzymes"/>
    <property type="match status" value="1"/>
</dbReference>
<dbReference type="Gene3D" id="3.40.30.10">
    <property type="entry name" value="Glutaredoxin"/>
    <property type="match status" value="1"/>
</dbReference>
<name>A0A317XJP3_9BASI</name>
<feature type="binding site" evidence="9">
    <location>
        <position position="568"/>
    </location>
    <ligand>
        <name>[4Fe-4S] cluster</name>
        <dbReference type="ChEBI" id="CHEBI:49883"/>
        <label>2</label>
        <note>4Fe-4S-S-AdoMet</note>
    </ligand>
</feature>
<dbReference type="GO" id="GO:0051539">
    <property type="term" value="F:4 iron, 4 sulfur cluster binding"/>
    <property type="evidence" value="ECO:0007669"/>
    <property type="project" value="UniProtKB-UniRule"/>
</dbReference>
<comment type="similarity">
    <text evidence="9">Belongs to the radical SAM superfamily. Lipoyl synthase family.</text>
</comment>
<dbReference type="GO" id="GO:0016992">
    <property type="term" value="F:lipoate synthase activity"/>
    <property type="evidence" value="ECO:0007669"/>
    <property type="project" value="UniProtKB-UniRule"/>
</dbReference>
<dbReference type="NCBIfam" id="TIGR00510">
    <property type="entry name" value="lipA"/>
    <property type="match status" value="1"/>
</dbReference>
<feature type="binding site" evidence="9">
    <location>
        <position position="783"/>
    </location>
    <ligand>
        <name>[4Fe-4S] cluster</name>
        <dbReference type="ChEBI" id="CHEBI:49883"/>
        <label>1</label>
    </ligand>
</feature>
<dbReference type="HAMAP" id="MF_00206">
    <property type="entry name" value="Lipoyl_synth"/>
    <property type="match status" value="1"/>
</dbReference>
<dbReference type="SFLD" id="SFLDS00029">
    <property type="entry name" value="Radical_SAM"/>
    <property type="match status" value="1"/>
</dbReference>
<feature type="compositionally biased region" description="Low complexity" evidence="10">
    <location>
        <begin position="808"/>
        <end position="824"/>
    </location>
</feature>
<dbReference type="InterPro" id="IPR009737">
    <property type="entry name" value="Aim32/Apd1-like"/>
</dbReference>
<sequence length="824" mass="88230">MSCLASTSAVVRASAPRLVRNRSASLVVSTRSLQHSHRSVTPTSSKPSPRGAERAPIATRFLSTSSLLRSAPTATTTTVSGQDLSIALDENGQIPAAPYSALPLAGTSPSYKVHLVVHPYETARPSDTWPSHLEAVSPLMSELESRTKKGASLEGYGISFSSGQVRSADDQPAKPWDPTTSRMMRPVPNSAQEEERYLVYAYTTNGTMAKVGPLSLATLDNQMPLRQRIDEALAHAKPQTGRLQSSDETHVYVCVHGARDCRCGVAGTAVLQSLQEEVRRNEAAAIAAGNSTPKRVKVFPISHVGGHAWAANALVYPHGDWYGNLRSTDAKLVLRAALAPASSVHDLDDHRERLVHWPRWRGRLGLSKAAQRDHYAEWGPATINPTTITPRSRGASTNSTLSVSGPGSRPSLNGVADASRASSTVSVRAYATAATSKDGDVETAAAASPSSSTTKAPSARMAAFREKLAADLSIDDFAAGDVDSIIATQGTSTGRVQMGRVGEKRLPSHLKTKIPTGANYTRIKNDLRGLGLSTVCEEARCPNIGECWGGSGGKDTATATIMIMGDTCTRGCRFCAVKTSRAPAPLDPHEPENTAEAISRWGLGYIVLTSVDRDDLVDGGSKHIASTISKIKLKSPKILVEALVPDFSGDKECVDTVVRSGLDVFAHNVETVERTTPFVRDRRAKYRQSLSVLAHAKAVSPSLITKTSIMLGCGETDAEVDQTLQDLRAAHVDVVTFGQYMRPTKRHMKVEAYVSPEKFEHWQRRAEELGFLYVASGPLVRSSYKAGEFFIKNVLEQRKAAASATVNSTSPAQSVSASSPSSSS</sequence>
<comment type="subcellular location">
    <subcellularLocation>
        <location evidence="1 9">Mitochondrion</location>
    </subcellularLocation>
</comment>
<dbReference type="SUPFAM" id="SSF52833">
    <property type="entry name" value="Thioredoxin-like"/>
    <property type="match status" value="1"/>
</dbReference>
<gene>
    <name evidence="12" type="ORF">BCV70DRAFT_202195</name>
</gene>
<feature type="binding site" evidence="9">
    <location>
        <position position="536"/>
    </location>
    <ligand>
        <name>[4Fe-4S] cluster</name>
        <dbReference type="ChEBI" id="CHEBI:49883"/>
        <label>1</label>
    </ligand>
</feature>
<feature type="binding site" evidence="9">
    <location>
        <position position="547"/>
    </location>
    <ligand>
        <name>[4Fe-4S] cluster</name>
        <dbReference type="ChEBI" id="CHEBI:49883"/>
        <label>1</label>
    </ligand>
</feature>
<evidence type="ECO:0000313" key="13">
    <source>
        <dbReference type="Proteomes" id="UP000246740"/>
    </source>
</evidence>